<feature type="region of interest" description="Disordered" evidence="5">
    <location>
        <begin position="385"/>
        <end position="426"/>
    </location>
</feature>
<dbReference type="Proteomes" id="UP000001876">
    <property type="component" value="Unassembled WGS sequence"/>
</dbReference>
<evidence type="ECO:0000256" key="5">
    <source>
        <dbReference type="SAM" id="MobiDB-lite"/>
    </source>
</evidence>
<feature type="region of interest" description="Disordered" evidence="5">
    <location>
        <begin position="28"/>
        <end position="74"/>
    </location>
</feature>
<dbReference type="GO" id="GO:0032469">
    <property type="term" value="P:endoplasmic reticulum calcium ion homeostasis"/>
    <property type="evidence" value="ECO:0007669"/>
    <property type="project" value="InterPro"/>
</dbReference>
<dbReference type="KEGG" id="mpp:MICPUCDRAFT_59453"/>
<dbReference type="GO" id="GO:0005509">
    <property type="term" value="F:calcium ion binding"/>
    <property type="evidence" value="ECO:0007669"/>
    <property type="project" value="InterPro"/>
</dbReference>
<dbReference type="Pfam" id="PF07946">
    <property type="entry name" value="CCDC47"/>
    <property type="match status" value="1"/>
</dbReference>
<dbReference type="GO" id="GO:0005783">
    <property type="term" value="C:endoplasmic reticulum"/>
    <property type="evidence" value="ECO:0007669"/>
    <property type="project" value="InterPro"/>
</dbReference>
<dbReference type="AlphaFoldDB" id="C1MVP4"/>
<feature type="chain" id="PRO_5002910522" evidence="7">
    <location>
        <begin position="26"/>
        <end position="426"/>
    </location>
</feature>
<keyword evidence="9" id="KW-1185">Reference proteome</keyword>
<protein>
    <submittedName>
        <fullName evidence="8">Predicted protein</fullName>
    </submittedName>
</protein>
<dbReference type="PANTHER" id="PTHR12883:SF0">
    <property type="entry name" value="PAT COMPLEX SUBUNIT CCDC47"/>
    <property type="match status" value="1"/>
</dbReference>
<gene>
    <name evidence="8" type="ORF">MICPUCDRAFT_59453</name>
</gene>
<dbReference type="PANTHER" id="PTHR12883">
    <property type="entry name" value="ADIPOCYTE-SPECIFIC PROTEIN 4-RELATED"/>
    <property type="match status" value="1"/>
</dbReference>
<keyword evidence="7" id="KW-0732">Signal</keyword>
<name>C1MVP4_MICPC</name>
<evidence type="ECO:0000256" key="7">
    <source>
        <dbReference type="SAM" id="SignalP"/>
    </source>
</evidence>
<dbReference type="STRING" id="564608.C1MVP4"/>
<dbReference type="GeneID" id="9685226"/>
<feature type="transmembrane region" description="Helical" evidence="6">
    <location>
        <begin position="96"/>
        <end position="112"/>
    </location>
</feature>
<evidence type="ECO:0000313" key="9">
    <source>
        <dbReference type="Proteomes" id="UP000001876"/>
    </source>
</evidence>
<dbReference type="OMA" id="HAHCANE"/>
<dbReference type="OrthoDB" id="10039147at2759"/>
<dbReference type="RefSeq" id="XP_003060074.1">
    <property type="nucleotide sequence ID" value="XM_003060028.1"/>
</dbReference>
<dbReference type="EMBL" id="GG663741">
    <property type="protein sequence ID" value="EEH56026.1"/>
    <property type="molecule type" value="Genomic_DNA"/>
</dbReference>
<evidence type="ECO:0000256" key="2">
    <source>
        <dbReference type="ARBA" id="ARBA00022692"/>
    </source>
</evidence>
<evidence type="ECO:0000256" key="6">
    <source>
        <dbReference type="SAM" id="Phobius"/>
    </source>
</evidence>
<keyword evidence="4 6" id="KW-0472">Membrane</keyword>
<keyword evidence="2 6" id="KW-0812">Transmembrane</keyword>
<dbReference type="GO" id="GO:0016020">
    <property type="term" value="C:membrane"/>
    <property type="evidence" value="ECO:0007669"/>
    <property type="project" value="UniProtKB-SubCell"/>
</dbReference>
<feature type="compositionally biased region" description="Basic and acidic residues" evidence="5">
    <location>
        <begin position="385"/>
        <end position="407"/>
    </location>
</feature>
<reference evidence="8 9" key="1">
    <citation type="journal article" date="2009" name="Science">
        <title>Green evolution and dynamic adaptations revealed by genomes of the marine picoeukaryotes Micromonas.</title>
        <authorList>
            <person name="Worden A.Z."/>
            <person name="Lee J.H."/>
            <person name="Mock T."/>
            <person name="Rouze P."/>
            <person name="Simmons M.P."/>
            <person name="Aerts A.L."/>
            <person name="Allen A.E."/>
            <person name="Cuvelier M.L."/>
            <person name="Derelle E."/>
            <person name="Everett M.V."/>
            <person name="Foulon E."/>
            <person name="Grimwood J."/>
            <person name="Gundlach H."/>
            <person name="Henrissat B."/>
            <person name="Napoli C."/>
            <person name="McDonald S.M."/>
            <person name="Parker M.S."/>
            <person name="Rombauts S."/>
            <person name="Salamov A."/>
            <person name="Von Dassow P."/>
            <person name="Badger J.H."/>
            <person name="Coutinho P.M."/>
            <person name="Demir E."/>
            <person name="Dubchak I."/>
            <person name="Gentemann C."/>
            <person name="Eikrem W."/>
            <person name="Gready J.E."/>
            <person name="John U."/>
            <person name="Lanier W."/>
            <person name="Lindquist E.A."/>
            <person name="Lucas S."/>
            <person name="Mayer K.F."/>
            <person name="Moreau H."/>
            <person name="Not F."/>
            <person name="Otillar R."/>
            <person name="Panaud O."/>
            <person name="Pangilinan J."/>
            <person name="Paulsen I."/>
            <person name="Piegu B."/>
            <person name="Poliakov A."/>
            <person name="Robbens S."/>
            <person name="Schmutz J."/>
            <person name="Toulza E."/>
            <person name="Wyss T."/>
            <person name="Zelensky A."/>
            <person name="Zhou K."/>
            <person name="Armbrust E.V."/>
            <person name="Bhattacharya D."/>
            <person name="Goodenough U.W."/>
            <person name="Van de Peer Y."/>
            <person name="Grigoriev I.V."/>
        </authorList>
    </citation>
    <scope>NUCLEOTIDE SEQUENCE [LARGE SCALE GENOMIC DNA]</scope>
    <source>
        <strain evidence="8 9">CCMP1545</strain>
    </source>
</reference>
<comment type="subcellular location">
    <subcellularLocation>
        <location evidence="1">Membrane</location>
        <topology evidence="1">Single-pass membrane protein</topology>
    </subcellularLocation>
</comment>
<accession>C1MVP4</accession>
<feature type="compositionally biased region" description="Basic and acidic residues" evidence="5">
    <location>
        <begin position="65"/>
        <end position="74"/>
    </location>
</feature>
<organism evidence="9">
    <name type="scientific">Micromonas pusilla (strain CCMP1545)</name>
    <name type="common">Picoplanktonic green alga</name>
    <dbReference type="NCBI Taxonomy" id="564608"/>
    <lineage>
        <taxon>Eukaryota</taxon>
        <taxon>Viridiplantae</taxon>
        <taxon>Chlorophyta</taxon>
        <taxon>Mamiellophyceae</taxon>
        <taxon>Mamiellales</taxon>
        <taxon>Mamiellaceae</taxon>
        <taxon>Micromonas</taxon>
    </lineage>
</organism>
<evidence type="ECO:0000256" key="1">
    <source>
        <dbReference type="ARBA" id="ARBA00004167"/>
    </source>
</evidence>
<feature type="signal peptide" evidence="7">
    <location>
        <begin position="1"/>
        <end position="25"/>
    </location>
</feature>
<proteinExistence type="predicted"/>
<sequence length="426" mass="46807">MLRRRVWAIACALLLGVLLFAPTRASASGADWDDDDEFDAPPARASKDDASRAPLDADDASPPPSDKRASRDRAFKGKMRERYGDYPPVFEWKYELLFPLLIAGYLAFYVVGDRKNRAIVRAWEEAHARPDGVLMKNFAIVGAGPEAGAGPYKGSMFTREGPDEYRLYATGRRFVKAAVVTLKMRNRTDPFALFFRYLDSKNKTPTLPPADPHDTCVVECVMRDDAGISPGCGFAFGTTRGMAKLEKVADDVARLMSVAVVKHRDGSGPLAGTKKTSNAVVVKAESSELASDVVSDVVCELALGEAAASSTHGKHLLHAHCANEATTAEYNRLGLTGSWTIRFAFRVPKRVTADAMREAHGELLKLVPHLVDRVARVRLSGAQKELAEKRRARRREEDASKNRKENQARSVHWSPYDPVGVVNADP</sequence>
<keyword evidence="3 6" id="KW-1133">Transmembrane helix</keyword>
<evidence type="ECO:0000256" key="3">
    <source>
        <dbReference type="ARBA" id="ARBA00022989"/>
    </source>
</evidence>
<dbReference type="InterPro" id="IPR012879">
    <property type="entry name" value="CCDC47"/>
</dbReference>
<dbReference type="eggNOG" id="KOG2357">
    <property type="taxonomic scope" value="Eukaryota"/>
</dbReference>
<evidence type="ECO:0000256" key="4">
    <source>
        <dbReference type="ARBA" id="ARBA00023136"/>
    </source>
</evidence>
<evidence type="ECO:0000313" key="8">
    <source>
        <dbReference type="EMBL" id="EEH56026.1"/>
    </source>
</evidence>